<dbReference type="KEGG" id="sat:SYN_02346"/>
<dbReference type="Gene3D" id="3.40.50.1820">
    <property type="entry name" value="alpha/beta hydrolase"/>
    <property type="match status" value="1"/>
</dbReference>
<feature type="domain" description="Dienelactone hydrolase" evidence="1">
    <location>
        <begin position="66"/>
        <end position="289"/>
    </location>
</feature>
<dbReference type="EMBL" id="CP000252">
    <property type="protein sequence ID" value="ABC76380.1"/>
    <property type="molecule type" value="Genomic_DNA"/>
</dbReference>
<dbReference type="eggNOG" id="COG0412">
    <property type="taxonomic scope" value="Bacteria"/>
</dbReference>
<evidence type="ECO:0000259" key="1">
    <source>
        <dbReference type="Pfam" id="PF01738"/>
    </source>
</evidence>
<reference evidence="2 3" key="1">
    <citation type="journal article" date="2007" name="Proc. Natl. Acad. Sci. U.S.A.">
        <title>The genome of Syntrophus aciditrophicus: life at the thermodynamic limit of microbial growth.</title>
        <authorList>
            <person name="McInerney M.J."/>
            <person name="Rohlin L."/>
            <person name="Mouttaki H."/>
            <person name="Kim U."/>
            <person name="Krupp R.S."/>
            <person name="Rios-Hernandez L."/>
            <person name="Sieber J."/>
            <person name="Struchtemeyer C.G."/>
            <person name="Bhattacharyya A."/>
            <person name="Campbell J.W."/>
            <person name="Gunsalus R.P."/>
        </authorList>
    </citation>
    <scope>NUCLEOTIDE SEQUENCE [LARGE SCALE GENOMIC DNA]</scope>
    <source>
        <strain evidence="2 3">SB</strain>
    </source>
</reference>
<dbReference type="STRING" id="56780.SYN_02346"/>
<dbReference type="SUPFAM" id="SSF53474">
    <property type="entry name" value="alpha/beta-Hydrolases"/>
    <property type="match status" value="1"/>
</dbReference>
<dbReference type="AlphaFoldDB" id="Q2LQL4"/>
<keyword evidence="3" id="KW-1185">Reference proteome</keyword>
<dbReference type="PANTHER" id="PTHR22946:SF0">
    <property type="entry name" value="DIENELACTONE HYDROLASE DOMAIN-CONTAINING PROTEIN"/>
    <property type="match status" value="1"/>
</dbReference>
<dbReference type="Pfam" id="PF01738">
    <property type="entry name" value="DLH"/>
    <property type="match status" value="1"/>
</dbReference>
<gene>
    <name evidence="2" type="ORF">SYN_02346</name>
</gene>
<dbReference type="InterPro" id="IPR029058">
    <property type="entry name" value="AB_hydrolase_fold"/>
</dbReference>
<dbReference type="ESTHER" id="synas-q2lql4">
    <property type="family name" value="Dienelactone_hydrolase"/>
</dbReference>
<accession>Q2LQL4</accession>
<proteinExistence type="predicted"/>
<dbReference type="GO" id="GO:0016787">
    <property type="term" value="F:hydrolase activity"/>
    <property type="evidence" value="ECO:0007669"/>
    <property type="project" value="UniProtKB-KW"/>
</dbReference>
<dbReference type="InterPro" id="IPR002925">
    <property type="entry name" value="Dienelactn_hydro"/>
</dbReference>
<dbReference type="Proteomes" id="UP000001933">
    <property type="component" value="Chromosome"/>
</dbReference>
<name>Q2LQL4_SYNAS</name>
<sequence length="293" mass="32668">MSKYQCLQYTKEKVFIKKISKEGHAMKRIMVISLIIAGVLTIANTAVAAHKIIGRNVEYTAGGITMKGYLAYDGKVQGKHPGVLVVHEWWGQNTYVRKRVRMLARLGYTVLALDMYGEGRTAQHPDDAGRFASEVMKNFPVAKERFLAALEFLKKQPTVDPDRIAAIGYCFGGGVVLNMARQGVDLKGVASFHGSLAVVKPDQPTPIKAAVRVYNGADDKFSTPEQIEAIKKEMAEQKVNFKFVNYRGAVHSFTNPEATEIGKKFKMPLAYNAKADKESWADMRQFLKVIFTK</sequence>
<dbReference type="HOGENOM" id="CLU_054590_3_1_7"/>
<evidence type="ECO:0000313" key="3">
    <source>
        <dbReference type="Proteomes" id="UP000001933"/>
    </source>
</evidence>
<evidence type="ECO:0000313" key="2">
    <source>
        <dbReference type="EMBL" id="ABC76380.1"/>
    </source>
</evidence>
<dbReference type="PANTHER" id="PTHR22946">
    <property type="entry name" value="DIENELACTONE HYDROLASE DOMAIN-CONTAINING PROTEIN-RELATED"/>
    <property type="match status" value="1"/>
</dbReference>
<protein>
    <submittedName>
        <fullName evidence="2">Dienelactone hydrolase family protein</fullName>
    </submittedName>
</protein>
<dbReference type="InParanoid" id="Q2LQL4"/>
<dbReference type="FunCoup" id="Q2LQL4">
    <property type="interactions" value="270"/>
</dbReference>
<keyword evidence="2" id="KW-0378">Hydrolase</keyword>
<organism evidence="2 3">
    <name type="scientific">Syntrophus aciditrophicus (strain SB)</name>
    <dbReference type="NCBI Taxonomy" id="56780"/>
    <lineage>
        <taxon>Bacteria</taxon>
        <taxon>Pseudomonadati</taxon>
        <taxon>Thermodesulfobacteriota</taxon>
        <taxon>Syntrophia</taxon>
        <taxon>Syntrophales</taxon>
        <taxon>Syntrophaceae</taxon>
        <taxon>Syntrophus</taxon>
    </lineage>
</organism>
<dbReference type="InterPro" id="IPR050261">
    <property type="entry name" value="FrsA_esterase"/>
</dbReference>